<gene>
    <name evidence="1" type="ORF">BVER_00332</name>
</gene>
<name>A0A0L0M6U9_9BURK</name>
<organism evidence="1 2">
    <name type="scientific">Candidatus Burkholderia verschuerenii</name>
    <dbReference type="NCBI Taxonomy" id="242163"/>
    <lineage>
        <taxon>Bacteria</taxon>
        <taxon>Pseudomonadati</taxon>
        <taxon>Pseudomonadota</taxon>
        <taxon>Betaproteobacteria</taxon>
        <taxon>Burkholderiales</taxon>
        <taxon>Burkholderiaceae</taxon>
        <taxon>Burkholderia</taxon>
    </lineage>
</organism>
<dbReference type="AlphaFoldDB" id="A0A0L0M6U9"/>
<keyword evidence="2" id="KW-1185">Reference proteome</keyword>
<dbReference type="Proteomes" id="UP000036959">
    <property type="component" value="Unassembled WGS sequence"/>
</dbReference>
<protein>
    <submittedName>
        <fullName evidence="1">VgrG protein</fullName>
    </submittedName>
</protein>
<reference evidence="2" key="1">
    <citation type="submission" date="2015-06" db="EMBL/GenBank/DDBJ databases">
        <title>Comparative genomics of Burkholderia leaf nodule symbionts.</title>
        <authorList>
            <person name="Carlier A."/>
            <person name="Eberl L."/>
            <person name="Pinto-Carbo M."/>
        </authorList>
    </citation>
    <scope>NUCLEOTIDE SEQUENCE [LARGE SCALE GENOMIC DNA]</scope>
    <source>
        <strain evidence="2">UZHbot4</strain>
    </source>
</reference>
<sequence>MQSCHSPLRRNRESDTVGQDAVLAIERNHSISVGKDRVEQVGNHRKDQTTANHIIDVGGHVKQTVQGGDKLIAGQSIERQTQRYELQAGDRAVFRGPGGTITLDGSGITIEGIAIRFKGPLTAGSAGAGNLWRTVGSPQSGLPSDVETVFLDHRYHDNEGLREASYVLHLADGSQRHGQLDAEGKATETGVQGGGAWVQYAPAGFGYARRDQIPTINHNPSPSDSFDARIERYIVREETAE</sequence>
<comment type="caution">
    <text evidence="1">The sequence shown here is derived from an EMBL/GenBank/DDBJ whole genome shotgun (WGS) entry which is preliminary data.</text>
</comment>
<dbReference type="SUPFAM" id="SSF69349">
    <property type="entry name" value="Phage fibre proteins"/>
    <property type="match status" value="1"/>
</dbReference>
<dbReference type="EMBL" id="LFJJ01000201">
    <property type="protein sequence ID" value="KND58030.1"/>
    <property type="molecule type" value="Genomic_DNA"/>
</dbReference>
<proteinExistence type="predicted"/>
<evidence type="ECO:0000313" key="1">
    <source>
        <dbReference type="EMBL" id="KND58030.1"/>
    </source>
</evidence>
<evidence type="ECO:0000313" key="2">
    <source>
        <dbReference type="Proteomes" id="UP000036959"/>
    </source>
</evidence>
<dbReference type="PATRIC" id="fig|242163.4.peg.2800"/>
<accession>A0A0L0M6U9</accession>